<dbReference type="GO" id="GO:0000272">
    <property type="term" value="P:polysaccharide catabolic process"/>
    <property type="evidence" value="ECO:0007669"/>
    <property type="project" value="UniProtKB-KW"/>
</dbReference>
<evidence type="ECO:0000256" key="4">
    <source>
        <dbReference type="ARBA" id="ARBA00022525"/>
    </source>
</evidence>
<dbReference type="RefSeq" id="XP_020045195.1">
    <property type="nucleotide sequence ID" value="XM_020190872.1"/>
</dbReference>
<keyword evidence="7" id="KW-0119">Carbohydrate metabolism</keyword>
<dbReference type="OrthoDB" id="5339822at2759"/>
<comment type="similarity">
    <text evidence="2">Belongs to the SUN family.</text>
</comment>
<dbReference type="GO" id="GO:0031505">
    <property type="term" value="P:fungal-type cell wall organization"/>
    <property type="evidence" value="ECO:0007669"/>
    <property type="project" value="TreeGrafter"/>
</dbReference>
<dbReference type="AlphaFoldDB" id="A0A1D2VB43"/>
<dbReference type="InParanoid" id="A0A1D2VB43"/>
<dbReference type="GeneID" id="30964508"/>
<dbReference type="InterPro" id="IPR005556">
    <property type="entry name" value="SUN"/>
</dbReference>
<dbReference type="Proteomes" id="UP000095038">
    <property type="component" value="Unassembled WGS sequence"/>
</dbReference>
<keyword evidence="5 12" id="KW-0732">Signal</keyword>
<keyword evidence="10" id="KW-0624">Polysaccharide degradation</keyword>
<keyword evidence="3" id="KW-0134">Cell wall</keyword>
<accession>A0A1D2VB43</accession>
<evidence type="ECO:0000256" key="8">
    <source>
        <dbReference type="ARBA" id="ARBA00023295"/>
    </source>
</evidence>
<dbReference type="GO" id="GO:0016798">
    <property type="term" value="F:hydrolase activity, acting on glycosyl bonds"/>
    <property type="evidence" value="ECO:0007669"/>
    <property type="project" value="UniProtKB-KW"/>
</dbReference>
<dbReference type="PANTHER" id="PTHR31316">
    <property type="entry name" value="BETA-GLUCOSIDASE-LIKE PROTEIN NCA3, MITOCHONDRIAL-RELATED"/>
    <property type="match status" value="1"/>
</dbReference>
<organism evidence="13 14">
    <name type="scientific">Ascoidea rubescens DSM 1968</name>
    <dbReference type="NCBI Taxonomy" id="1344418"/>
    <lineage>
        <taxon>Eukaryota</taxon>
        <taxon>Fungi</taxon>
        <taxon>Dikarya</taxon>
        <taxon>Ascomycota</taxon>
        <taxon>Saccharomycotina</taxon>
        <taxon>Saccharomycetes</taxon>
        <taxon>Ascoideaceae</taxon>
        <taxon>Ascoidea</taxon>
    </lineage>
</organism>
<proteinExistence type="inferred from homology"/>
<evidence type="ECO:0000256" key="10">
    <source>
        <dbReference type="ARBA" id="ARBA00023326"/>
    </source>
</evidence>
<evidence type="ECO:0000313" key="14">
    <source>
        <dbReference type="Proteomes" id="UP000095038"/>
    </source>
</evidence>
<dbReference type="GO" id="GO:0009986">
    <property type="term" value="C:cell surface"/>
    <property type="evidence" value="ECO:0007669"/>
    <property type="project" value="TreeGrafter"/>
</dbReference>
<dbReference type="InterPro" id="IPR051526">
    <property type="entry name" value="Beta-Glucosidase_SUN"/>
</dbReference>
<keyword evidence="4" id="KW-0964">Secreted</keyword>
<comment type="subcellular location">
    <subcellularLocation>
        <location evidence="1">Secreted</location>
        <location evidence="1">Cell wall</location>
    </subcellularLocation>
</comment>
<keyword evidence="14" id="KW-1185">Reference proteome</keyword>
<feature type="compositionally biased region" description="Low complexity" evidence="11">
    <location>
        <begin position="103"/>
        <end position="117"/>
    </location>
</feature>
<evidence type="ECO:0000256" key="11">
    <source>
        <dbReference type="SAM" id="MobiDB-lite"/>
    </source>
</evidence>
<dbReference type="GO" id="GO:0009277">
    <property type="term" value="C:fungal-type cell wall"/>
    <property type="evidence" value="ECO:0007669"/>
    <property type="project" value="TreeGrafter"/>
</dbReference>
<dbReference type="PANTHER" id="PTHR31316:SF0">
    <property type="entry name" value="SECRETED BETA-GLUCOSIDASE SIM1-RELATED"/>
    <property type="match status" value="1"/>
</dbReference>
<keyword evidence="9" id="KW-0961">Cell wall biogenesis/degradation</keyword>
<feature type="signal peptide" evidence="12">
    <location>
        <begin position="1"/>
        <end position="25"/>
    </location>
</feature>
<keyword evidence="6" id="KW-0378">Hydrolase</keyword>
<evidence type="ECO:0000256" key="12">
    <source>
        <dbReference type="SAM" id="SignalP"/>
    </source>
</evidence>
<evidence type="ECO:0000256" key="6">
    <source>
        <dbReference type="ARBA" id="ARBA00022801"/>
    </source>
</evidence>
<feature type="chain" id="PRO_5008910376" evidence="12">
    <location>
        <begin position="26"/>
        <end position="396"/>
    </location>
</feature>
<dbReference type="FunCoup" id="A0A1D2VB43">
    <property type="interactions" value="36"/>
</dbReference>
<evidence type="ECO:0000256" key="2">
    <source>
        <dbReference type="ARBA" id="ARBA00010579"/>
    </source>
</evidence>
<evidence type="ECO:0000313" key="13">
    <source>
        <dbReference type="EMBL" id="ODV58888.1"/>
    </source>
</evidence>
<name>A0A1D2VB43_9ASCO</name>
<evidence type="ECO:0000256" key="3">
    <source>
        <dbReference type="ARBA" id="ARBA00022512"/>
    </source>
</evidence>
<dbReference type="EMBL" id="KV454489">
    <property type="protein sequence ID" value="ODV58888.1"/>
    <property type="molecule type" value="Genomic_DNA"/>
</dbReference>
<protein>
    <submittedName>
        <fullName evidence="13">SUN-domain-containing protein</fullName>
    </submittedName>
</protein>
<dbReference type="Pfam" id="PF03856">
    <property type="entry name" value="SUN"/>
    <property type="match status" value="1"/>
</dbReference>
<gene>
    <name evidence="13" type="ORF">ASCRUDRAFT_38601</name>
</gene>
<evidence type="ECO:0000256" key="1">
    <source>
        <dbReference type="ARBA" id="ARBA00004191"/>
    </source>
</evidence>
<evidence type="ECO:0000256" key="5">
    <source>
        <dbReference type="ARBA" id="ARBA00022729"/>
    </source>
</evidence>
<evidence type="ECO:0000256" key="7">
    <source>
        <dbReference type="ARBA" id="ARBA00023277"/>
    </source>
</evidence>
<dbReference type="STRING" id="1344418.A0A1D2VB43"/>
<feature type="region of interest" description="Disordered" evidence="11">
    <location>
        <begin position="79"/>
        <end position="98"/>
    </location>
</feature>
<sequence>MKFSNSVLLSLSALIFSSSAAPAHSHNLHKRAVAIEYEYVTVTVNRDGETILATSQTTSTYKTAESKSKSESKSYYRSSASTTSYSSPSSSSTSSSSVSVASSTKKTSTSSPTGSTSIQSTFGDLSSFSGPSEKFEDGVVPCSDFPSGNGVIALTHVGSGGWSGIELIHSADDIEVGGECREGAYCSYACQPGMSKTQWPSEQPASGVSIGGLLCKNGYLYKTNSRSDYLCEWGVDSAYVVSELDDTVAICRTDYPGTENMVIPTIVTSNSKLPLTVVDQDSYYTWRGGSTSAQYYVNDAGVDWETGCSWGDYGTTYGNWAPLNFGAGASSGVSYLSLIPNPNNKNAANFNVEIVKYTSDAVISGECAYVDGVFNDGTDGCTVGVTKGSAKFRLYN</sequence>
<evidence type="ECO:0000256" key="9">
    <source>
        <dbReference type="ARBA" id="ARBA00023316"/>
    </source>
</evidence>
<keyword evidence="8" id="KW-0326">Glycosidase</keyword>
<feature type="region of interest" description="Disordered" evidence="11">
    <location>
        <begin position="103"/>
        <end position="124"/>
    </location>
</feature>
<reference evidence="14" key="1">
    <citation type="submission" date="2016-05" db="EMBL/GenBank/DDBJ databases">
        <title>Comparative genomics of biotechnologically important yeasts.</title>
        <authorList>
            <consortium name="DOE Joint Genome Institute"/>
            <person name="Riley R."/>
            <person name="Haridas S."/>
            <person name="Wolfe K.H."/>
            <person name="Lopes M.R."/>
            <person name="Hittinger C.T."/>
            <person name="Goker M."/>
            <person name="Salamov A."/>
            <person name="Wisecaver J."/>
            <person name="Long T.M."/>
            <person name="Aerts A.L."/>
            <person name="Barry K."/>
            <person name="Choi C."/>
            <person name="Clum A."/>
            <person name="Coughlan A.Y."/>
            <person name="Deshpande S."/>
            <person name="Douglass A.P."/>
            <person name="Hanson S.J."/>
            <person name="Klenk H.-P."/>
            <person name="Labutti K."/>
            <person name="Lapidus A."/>
            <person name="Lindquist E."/>
            <person name="Lipzen A."/>
            <person name="Meier-Kolthoff J.P."/>
            <person name="Ohm R.A."/>
            <person name="Otillar R.P."/>
            <person name="Pangilinan J."/>
            <person name="Peng Y."/>
            <person name="Rokas A."/>
            <person name="Rosa C.A."/>
            <person name="Scheuner C."/>
            <person name="Sibirny A.A."/>
            <person name="Slot J.C."/>
            <person name="Stielow J.B."/>
            <person name="Sun H."/>
            <person name="Kurtzman C.P."/>
            <person name="Blackwell M."/>
            <person name="Grigoriev I.V."/>
            <person name="Jeffries T.W."/>
        </authorList>
    </citation>
    <scope>NUCLEOTIDE SEQUENCE [LARGE SCALE GENOMIC DNA]</scope>
    <source>
        <strain evidence="14">DSM 1968</strain>
    </source>
</reference>